<accession>A0A1X0P6A1</accession>
<reference evidence="3 4" key="1">
    <citation type="submission" date="2017-03" db="EMBL/GenBank/DDBJ databases">
        <title>An alternative strategy for trypanosome survival in the mammalian bloodstream revealed through genome and transcriptome analysis of the ubiquitous bovine parasite Trypanosoma (Megatrypanum) theileri.</title>
        <authorList>
            <person name="Kelly S."/>
            <person name="Ivens A."/>
            <person name="Mott A."/>
            <person name="O'Neill E."/>
            <person name="Emms D."/>
            <person name="Macleod O."/>
            <person name="Voorheis P."/>
            <person name="Matthews J."/>
            <person name="Matthews K."/>
            <person name="Carrington M."/>
        </authorList>
    </citation>
    <scope>NUCLEOTIDE SEQUENCE [LARGE SCALE GENOMIC DNA]</scope>
    <source>
        <strain evidence="3">Edinburgh</strain>
    </source>
</reference>
<name>A0A1X0P6A1_9TRYP</name>
<gene>
    <name evidence="3" type="ORF">TM35_000043030</name>
</gene>
<sequence length="338" mass="38275">MWFFNSFGGGKSSGSSSNDEAGVKRGAVSSFPNTADAQKEVLEHRKGEEHGDDVLSSSWLHRSRSQQTAVQKGDARVGFFDTDAIDCLMNRYGTEMAAADKYMKEKCQKQKNEKGILNLYDYEGDQRYKQWLMDQENVRKALNIHWLDMIIDKPMLCLTYLARIGTTIGFFYGMGRSYYLYHTMDKMYAKLHGVSFFNIAMYEVSFSVVKGAIVAMSGTVGVIAGEAAMNITTSFTTGDISVPERTWKNIWSCGTLCGFFSGTAFSALHRSILTRWGMIASVTAFTTVSSLLSLVVGRWTYQEYANKRGRRLYDPYWRPWYERKLNDGGASYMRGKYT</sequence>
<proteinExistence type="predicted"/>
<dbReference type="AlphaFoldDB" id="A0A1X0P6A1"/>
<dbReference type="OrthoDB" id="277282at2759"/>
<evidence type="ECO:0000313" key="4">
    <source>
        <dbReference type="Proteomes" id="UP000192257"/>
    </source>
</evidence>
<dbReference type="GeneID" id="39982277"/>
<keyword evidence="2" id="KW-0812">Transmembrane</keyword>
<keyword evidence="2" id="KW-0472">Membrane</keyword>
<feature type="transmembrane region" description="Helical" evidence="2">
    <location>
        <begin position="278"/>
        <end position="301"/>
    </location>
</feature>
<dbReference type="RefSeq" id="XP_028886155.1">
    <property type="nucleotide sequence ID" value="XM_029022497.1"/>
</dbReference>
<keyword evidence="4" id="KW-1185">Reference proteome</keyword>
<feature type="transmembrane region" description="Helical" evidence="2">
    <location>
        <begin position="160"/>
        <end position="181"/>
    </location>
</feature>
<comment type="caution">
    <text evidence="3">The sequence shown here is derived from an EMBL/GenBank/DDBJ whole genome shotgun (WGS) entry which is preliminary data.</text>
</comment>
<dbReference type="EMBL" id="NBCO01000004">
    <property type="protein sequence ID" value="ORC92089.1"/>
    <property type="molecule type" value="Genomic_DNA"/>
</dbReference>
<feature type="region of interest" description="Disordered" evidence="1">
    <location>
        <begin position="1"/>
        <end position="34"/>
    </location>
</feature>
<dbReference type="VEuPathDB" id="TriTrypDB:TM35_000043030"/>
<protein>
    <submittedName>
        <fullName evidence="3">Uncharacterized protein</fullName>
    </submittedName>
</protein>
<organism evidence="3 4">
    <name type="scientific">Trypanosoma theileri</name>
    <dbReference type="NCBI Taxonomy" id="67003"/>
    <lineage>
        <taxon>Eukaryota</taxon>
        <taxon>Discoba</taxon>
        <taxon>Euglenozoa</taxon>
        <taxon>Kinetoplastea</taxon>
        <taxon>Metakinetoplastina</taxon>
        <taxon>Trypanosomatida</taxon>
        <taxon>Trypanosomatidae</taxon>
        <taxon>Trypanosoma</taxon>
    </lineage>
</organism>
<keyword evidence="2" id="KW-1133">Transmembrane helix</keyword>
<dbReference type="Proteomes" id="UP000192257">
    <property type="component" value="Unassembled WGS sequence"/>
</dbReference>
<evidence type="ECO:0000256" key="2">
    <source>
        <dbReference type="SAM" id="Phobius"/>
    </source>
</evidence>
<evidence type="ECO:0000256" key="1">
    <source>
        <dbReference type="SAM" id="MobiDB-lite"/>
    </source>
</evidence>
<evidence type="ECO:0000313" key="3">
    <source>
        <dbReference type="EMBL" id="ORC92089.1"/>
    </source>
</evidence>